<evidence type="ECO:0000313" key="4">
    <source>
        <dbReference type="Proteomes" id="UP000054976"/>
    </source>
</evidence>
<dbReference type="SUPFAM" id="SSF52402">
    <property type="entry name" value="Adenine nucleotide alpha hydrolases-like"/>
    <property type="match status" value="1"/>
</dbReference>
<dbReference type="PANTHER" id="PTHR46268:SF6">
    <property type="entry name" value="UNIVERSAL STRESS PROTEIN UP12"/>
    <property type="match status" value="1"/>
</dbReference>
<name>A0A0U9HWZ9_9BACT</name>
<evidence type="ECO:0000313" key="3">
    <source>
        <dbReference type="EMBL" id="GAQ95389.1"/>
    </source>
</evidence>
<evidence type="ECO:0000256" key="1">
    <source>
        <dbReference type="ARBA" id="ARBA00008791"/>
    </source>
</evidence>
<dbReference type="EMBL" id="BCNO01000002">
    <property type="protein sequence ID" value="GAQ95389.1"/>
    <property type="molecule type" value="Genomic_DNA"/>
</dbReference>
<protein>
    <submittedName>
        <fullName evidence="3">Nucleotide-binding universal stress protein, UspA family</fullName>
    </submittedName>
</protein>
<feature type="domain" description="UspA" evidence="2">
    <location>
        <begin position="2"/>
        <end position="136"/>
    </location>
</feature>
<dbReference type="RefSeq" id="WP_059176825.1">
    <property type="nucleotide sequence ID" value="NZ_BCNO01000002.1"/>
</dbReference>
<dbReference type="PRINTS" id="PR01438">
    <property type="entry name" value="UNVRSLSTRESS"/>
</dbReference>
<gene>
    <name evidence="3" type="ORF">TAGGR_2279</name>
</gene>
<organism evidence="3 4">
    <name type="scientific">Thermodesulfovibrio aggregans</name>
    <dbReference type="NCBI Taxonomy" id="86166"/>
    <lineage>
        <taxon>Bacteria</taxon>
        <taxon>Pseudomonadati</taxon>
        <taxon>Nitrospirota</taxon>
        <taxon>Thermodesulfovibrionia</taxon>
        <taxon>Thermodesulfovibrionales</taxon>
        <taxon>Thermodesulfovibrionaceae</taxon>
        <taxon>Thermodesulfovibrio</taxon>
    </lineage>
</organism>
<evidence type="ECO:0000259" key="2">
    <source>
        <dbReference type="Pfam" id="PF00582"/>
    </source>
</evidence>
<dbReference type="PANTHER" id="PTHR46268">
    <property type="entry name" value="STRESS RESPONSE PROTEIN NHAX"/>
    <property type="match status" value="1"/>
</dbReference>
<accession>A0A0U9HWZ9</accession>
<sequence length="136" mass="14788">MERILVCFDGSDWSKRALEKAIEIAQKFGSHITVLSVVPKVCFLEIGVDCATVEGIFKAEFEGNLKRAQQILEEKGVKGETVILEGIPADVIVDFATNFDLIVMGSKGKDATERTLFGSVTQKVAANATKSVLIVR</sequence>
<dbReference type="CDD" id="cd00293">
    <property type="entry name" value="USP-like"/>
    <property type="match status" value="1"/>
</dbReference>
<comment type="similarity">
    <text evidence="1">Belongs to the universal stress protein A family.</text>
</comment>
<dbReference type="AlphaFoldDB" id="A0A0U9HWZ9"/>
<dbReference type="InterPro" id="IPR014729">
    <property type="entry name" value="Rossmann-like_a/b/a_fold"/>
</dbReference>
<dbReference type="InterPro" id="IPR006015">
    <property type="entry name" value="Universal_stress_UspA"/>
</dbReference>
<dbReference type="Gene3D" id="3.40.50.620">
    <property type="entry name" value="HUPs"/>
    <property type="match status" value="1"/>
</dbReference>
<dbReference type="STRING" id="86166.TAGGR_2279"/>
<reference evidence="4" key="1">
    <citation type="submission" date="2016-01" db="EMBL/GenBank/DDBJ databases">
        <title>Draft genome sequence of Thermodesulfovibrio aggregans strain TGE-P1.</title>
        <authorList>
            <person name="Sekiguchi Y."/>
            <person name="Ohashi A."/>
            <person name="Matsuura N."/>
            <person name="Tourlousse M.D."/>
        </authorList>
    </citation>
    <scope>NUCLEOTIDE SEQUENCE [LARGE SCALE GENOMIC DNA]</scope>
    <source>
        <strain evidence="4">TGE-P1</strain>
    </source>
</reference>
<keyword evidence="4" id="KW-1185">Reference proteome</keyword>
<dbReference type="InterPro" id="IPR006016">
    <property type="entry name" value="UspA"/>
</dbReference>
<comment type="caution">
    <text evidence="3">The sequence shown here is derived from an EMBL/GenBank/DDBJ whole genome shotgun (WGS) entry which is preliminary data.</text>
</comment>
<proteinExistence type="inferred from homology"/>
<dbReference type="Pfam" id="PF00582">
    <property type="entry name" value="Usp"/>
    <property type="match status" value="1"/>
</dbReference>
<dbReference type="OrthoDB" id="9777884at2"/>
<dbReference type="Proteomes" id="UP000054976">
    <property type="component" value="Unassembled WGS sequence"/>
</dbReference>